<dbReference type="SMART" id="SM00052">
    <property type="entry name" value="EAL"/>
    <property type="match status" value="1"/>
</dbReference>
<dbReference type="InterPro" id="IPR013655">
    <property type="entry name" value="PAS_fold_3"/>
</dbReference>
<accession>A0A679IS31</accession>
<dbReference type="Gene3D" id="3.20.20.450">
    <property type="entry name" value="EAL domain"/>
    <property type="match status" value="1"/>
</dbReference>
<feature type="transmembrane region" description="Helical" evidence="1">
    <location>
        <begin position="47"/>
        <end position="72"/>
    </location>
</feature>
<feature type="domain" description="GGDEF" evidence="5">
    <location>
        <begin position="539"/>
        <end position="672"/>
    </location>
</feature>
<feature type="domain" description="PAC" evidence="3">
    <location>
        <begin position="323"/>
        <end position="377"/>
    </location>
</feature>
<feature type="domain" description="MHYT" evidence="6">
    <location>
        <begin position="12"/>
        <end position="199"/>
    </location>
</feature>
<dbReference type="Gene3D" id="3.30.70.270">
    <property type="match status" value="1"/>
</dbReference>
<dbReference type="InterPro" id="IPR035965">
    <property type="entry name" value="PAS-like_dom_sf"/>
</dbReference>
<keyword evidence="1" id="KW-0472">Membrane</keyword>
<dbReference type="SUPFAM" id="SSF141868">
    <property type="entry name" value="EAL domain-like"/>
    <property type="match status" value="1"/>
</dbReference>
<feature type="transmembrane region" description="Helical" evidence="1">
    <location>
        <begin position="177"/>
        <end position="196"/>
    </location>
</feature>
<dbReference type="InterPro" id="IPR001633">
    <property type="entry name" value="EAL_dom"/>
</dbReference>
<dbReference type="PROSITE" id="PS50887">
    <property type="entry name" value="GGDEF"/>
    <property type="match status" value="1"/>
</dbReference>
<dbReference type="Pfam" id="PF03707">
    <property type="entry name" value="MHYT"/>
    <property type="match status" value="2"/>
</dbReference>
<feature type="domain" description="EAL" evidence="4">
    <location>
        <begin position="681"/>
        <end position="930"/>
    </location>
</feature>
<organism evidence="7">
    <name type="scientific">Methylobacterium bullatum</name>
    <dbReference type="NCBI Taxonomy" id="570505"/>
    <lineage>
        <taxon>Bacteria</taxon>
        <taxon>Pseudomonadati</taxon>
        <taxon>Pseudomonadota</taxon>
        <taxon>Alphaproteobacteria</taxon>
        <taxon>Hyphomicrobiales</taxon>
        <taxon>Methylobacteriaceae</taxon>
        <taxon>Methylobacterium</taxon>
    </lineage>
</organism>
<evidence type="ECO:0000259" key="3">
    <source>
        <dbReference type="PROSITE" id="PS50113"/>
    </source>
</evidence>
<feature type="transmembrane region" description="Helical" evidence="1">
    <location>
        <begin position="216"/>
        <end position="237"/>
    </location>
</feature>
<keyword evidence="1" id="KW-1133">Transmembrane helix</keyword>
<evidence type="ECO:0000256" key="1">
    <source>
        <dbReference type="PROSITE-ProRule" id="PRU00244"/>
    </source>
</evidence>
<feature type="domain" description="PAS" evidence="2">
    <location>
        <begin position="378"/>
        <end position="450"/>
    </location>
</feature>
<dbReference type="NCBIfam" id="TIGR00229">
    <property type="entry name" value="sensory_box"/>
    <property type="match status" value="2"/>
</dbReference>
<dbReference type="SMART" id="SM00267">
    <property type="entry name" value="GGDEF"/>
    <property type="match status" value="1"/>
</dbReference>
<dbReference type="AlphaFoldDB" id="A0A679IS31"/>
<dbReference type="SMART" id="SM00091">
    <property type="entry name" value="PAS"/>
    <property type="match status" value="2"/>
</dbReference>
<evidence type="ECO:0000259" key="5">
    <source>
        <dbReference type="PROSITE" id="PS50887"/>
    </source>
</evidence>
<dbReference type="InterPro" id="IPR001610">
    <property type="entry name" value="PAC"/>
</dbReference>
<dbReference type="EMBL" id="LR743504">
    <property type="protein sequence ID" value="CAA2101688.1"/>
    <property type="molecule type" value="Genomic_DNA"/>
</dbReference>
<dbReference type="SUPFAM" id="SSF55785">
    <property type="entry name" value="PYP-like sensor domain (PAS domain)"/>
    <property type="match status" value="2"/>
</dbReference>
<evidence type="ECO:0000259" key="4">
    <source>
        <dbReference type="PROSITE" id="PS50883"/>
    </source>
</evidence>
<dbReference type="Pfam" id="PF00990">
    <property type="entry name" value="GGDEF"/>
    <property type="match status" value="1"/>
</dbReference>
<feature type="transmembrane region" description="Helical" evidence="1">
    <location>
        <begin position="146"/>
        <end position="165"/>
    </location>
</feature>
<feature type="domain" description="PAS" evidence="2">
    <location>
        <begin position="250"/>
        <end position="320"/>
    </location>
</feature>
<sequence length="934" mass="102490">MYHALACLSEQHDGWVLPLAAIVCWVSSHTALRLSRQSTKSRDLEPWAWLLAAGFSAGAGVWSTHFIGMLGYDPGIVVGYNTGLTLLSLIVAILASVIALTLERWATRSAMAAGAGIVLGLGVAAMHFLGMASIEIPGTFTWDPTLVVVSVLIGCSLSAAALVAFRHRELRYPNAIAATLLTAAIAGLHFTAMGALQITPDQTEPTSASSLPRLALASGIAAIMLAILGFAVLALFADRMRLANRALRTSEAAYRLLAENTTDVIVRSDLDTTRRYVSPAVFQILGRDPEELIGTQPLDTVHPDDRPAYEQVLADLVQGRIDRPVTRQRYRHKDGRWVWIEASFKLTRSADGAAPTGYVASLRDVTDRMAADTALRISEERLALALDSGSDGLWDWEVATGKVWFSDRWQTMIGYEPGEIEGHLRSWRRLTHPDDVERARRLLTDHIEGRTQIYECEQRVRTKSGDYTWVLSRGKVVTRDATGAPLRIVGTHIDIAARKQAEQQIEYLALYDSLTGLPNRTLFWDRLDREMVSAERRGHFFAVLACDLDRFKSVNDSMGHPAGDSLLRKVADRLKAAIREGDTVARLGGDEFAIVLRGLDRPQNASTTAQQVIDAVKLPFDLEGRTVNVGISIGIAVGPQDGSNPDQLFKNADIALYRAKAAGRSTYRYYEPDMDAAIAERNALELDLREAVRLGEFELFYQPIIALENDVLSGFEALMRWRNPTRGFVPPGEFIPLAEEIGLVVPLGAWALKEACCEAMEWPGELKVAVNASTVQFAELGLEHAIVMALTASGLPPHRLELEITESVLMGDTESAIACLHRLRRLGVHIALDDFGTGFSSLSYLRRFPFDKIKIDRSFIHEIGDSDTAAIVRAVVGLAERLGARITAEGVEDETQLAHVRREGFTEAQGYLLGRPLSAPDALRFAHDAKVPVA</sequence>
<protein>
    <submittedName>
        <fullName evidence="7">Putative signaling protein</fullName>
    </submittedName>
</protein>
<evidence type="ECO:0000259" key="6">
    <source>
        <dbReference type="PROSITE" id="PS50924"/>
    </source>
</evidence>
<dbReference type="Pfam" id="PF08447">
    <property type="entry name" value="PAS_3"/>
    <property type="match status" value="2"/>
</dbReference>
<dbReference type="SUPFAM" id="SSF55073">
    <property type="entry name" value="Nucleotide cyclase"/>
    <property type="match status" value="1"/>
</dbReference>
<dbReference type="InterPro" id="IPR043128">
    <property type="entry name" value="Rev_trsase/Diguanyl_cyclase"/>
</dbReference>
<dbReference type="PANTHER" id="PTHR44757">
    <property type="entry name" value="DIGUANYLATE CYCLASE DGCP"/>
    <property type="match status" value="1"/>
</dbReference>
<dbReference type="NCBIfam" id="TIGR00254">
    <property type="entry name" value="GGDEF"/>
    <property type="match status" value="1"/>
</dbReference>
<dbReference type="CDD" id="cd00130">
    <property type="entry name" value="PAS"/>
    <property type="match status" value="2"/>
</dbReference>
<dbReference type="InterPro" id="IPR005330">
    <property type="entry name" value="MHYT_dom"/>
</dbReference>
<evidence type="ECO:0000259" key="2">
    <source>
        <dbReference type="PROSITE" id="PS50112"/>
    </source>
</evidence>
<dbReference type="PROSITE" id="PS50112">
    <property type="entry name" value="PAS"/>
    <property type="match status" value="2"/>
</dbReference>
<proteinExistence type="predicted"/>
<dbReference type="InterPro" id="IPR029787">
    <property type="entry name" value="Nucleotide_cyclase"/>
</dbReference>
<name>A0A679IS31_9HYPH</name>
<dbReference type="InterPro" id="IPR000160">
    <property type="entry name" value="GGDEF_dom"/>
</dbReference>
<dbReference type="PROSITE" id="PS50113">
    <property type="entry name" value="PAC"/>
    <property type="match status" value="2"/>
</dbReference>
<dbReference type="InterPro" id="IPR035919">
    <property type="entry name" value="EAL_sf"/>
</dbReference>
<dbReference type="PROSITE" id="PS50883">
    <property type="entry name" value="EAL"/>
    <property type="match status" value="1"/>
</dbReference>
<dbReference type="FunFam" id="3.30.70.270:FF:000001">
    <property type="entry name" value="Diguanylate cyclase domain protein"/>
    <property type="match status" value="1"/>
</dbReference>
<feature type="transmembrane region" description="Helical" evidence="1">
    <location>
        <begin position="78"/>
        <end position="100"/>
    </location>
</feature>
<dbReference type="InterPro" id="IPR000014">
    <property type="entry name" value="PAS"/>
</dbReference>
<reference evidence="7" key="1">
    <citation type="submission" date="2019-12" db="EMBL/GenBank/DDBJ databases">
        <authorList>
            <person name="Cremers G."/>
        </authorList>
    </citation>
    <scope>NUCLEOTIDE SEQUENCE</scope>
    <source>
        <strain evidence="7">Mbul1</strain>
    </source>
</reference>
<feature type="transmembrane region" description="Helical" evidence="1">
    <location>
        <begin position="15"/>
        <end position="35"/>
    </location>
</feature>
<dbReference type="InterPro" id="IPR052155">
    <property type="entry name" value="Biofilm_reg_signaling"/>
</dbReference>
<dbReference type="SMART" id="SM00086">
    <property type="entry name" value="PAC"/>
    <property type="match status" value="2"/>
</dbReference>
<dbReference type="CDD" id="cd01949">
    <property type="entry name" value="GGDEF"/>
    <property type="match status" value="1"/>
</dbReference>
<evidence type="ECO:0000313" key="7">
    <source>
        <dbReference type="EMBL" id="CAA2101688.1"/>
    </source>
</evidence>
<feature type="transmembrane region" description="Helical" evidence="1">
    <location>
        <begin position="112"/>
        <end position="134"/>
    </location>
</feature>
<dbReference type="CDD" id="cd01948">
    <property type="entry name" value="EAL"/>
    <property type="match status" value="1"/>
</dbReference>
<dbReference type="Gene3D" id="3.30.450.20">
    <property type="entry name" value="PAS domain"/>
    <property type="match status" value="2"/>
</dbReference>
<keyword evidence="1" id="KW-0812">Transmembrane</keyword>
<dbReference type="Pfam" id="PF00563">
    <property type="entry name" value="EAL"/>
    <property type="match status" value="1"/>
</dbReference>
<feature type="domain" description="PAC" evidence="3">
    <location>
        <begin position="454"/>
        <end position="507"/>
    </location>
</feature>
<dbReference type="GO" id="GO:0016020">
    <property type="term" value="C:membrane"/>
    <property type="evidence" value="ECO:0007669"/>
    <property type="project" value="UniProtKB-UniRule"/>
</dbReference>
<dbReference type="PROSITE" id="PS50924">
    <property type="entry name" value="MHYT"/>
    <property type="match status" value="1"/>
</dbReference>
<dbReference type="InterPro" id="IPR000700">
    <property type="entry name" value="PAS-assoc_C"/>
</dbReference>
<gene>
    <name evidence="7" type="ORF">MBUL_01304</name>
</gene>
<dbReference type="PANTHER" id="PTHR44757:SF2">
    <property type="entry name" value="BIOFILM ARCHITECTURE MAINTENANCE PROTEIN MBAA"/>
    <property type="match status" value="1"/>
</dbReference>
<dbReference type="GO" id="GO:0003824">
    <property type="term" value="F:catalytic activity"/>
    <property type="evidence" value="ECO:0007669"/>
    <property type="project" value="UniProtKB-ARBA"/>
</dbReference>